<evidence type="ECO:0000313" key="3">
    <source>
        <dbReference type="Proteomes" id="UP000284842"/>
    </source>
</evidence>
<evidence type="ECO:0000313" key="2">
    <source>
        <dbReference type="EMBL" id="PPQ66566.1"/>
    </source>
</evidence>
<dbReference type="AlphaFoldDB" id="A0A409VK31"/>
<dbReference type="Pfam" id="PF01814">
    <property type="entry name" value="Hemerythrin"/>
    <property type="match status" value="1"/>
</dbReference>
<dbReference type="InterPro" id="IPR012312">
    <property type="entry name" value="Hemerythrin-like"/>
</dbReference>
<dbReference type="InParanoid" id="A0A409VK31"/>
<dbReference type="PANTHER" id="PTHR38048">
    <property type="entry name" value="EXPRESSED PROTEIN"/>
    <property type="match status" value="1"/>
</dbReference>
<proteinExistence type="predicted"/>
<dbReference type="EMBL" id="NHTK01006040">
    <property type="protein sequence ID" value="PPQ66566.1"/>
    <property type="molecule type" value="Genomic_DNA"/>
</dbReference>
<sequence>MSTVQEKYPLIPVTVPPNCDFQDHVATFAIEMSLIHNVFIRGLNSMWHNAPRVKSEHEASFVGYCLSWVWLMHDHHEGEETIIFPFLETKFPMQHNVDAHHEFLDGLNNFEAYMKRVQNKEEAYDGAKVRTLLDSFADVLVKHLQDEIETLTPDHMKEYDVNELNAMLKVHTDHIQTLSWVTSLSFVLHHNDTRIAPNWPPIPTPIMWTIRNVAYWRHSDYWMFAPFSRPGPPQEYNP</sequence>
<dbReference type="OrthoDB" id="58416at2759"/>
<comment type="caution">
    <text evidence="2">The sequence shown here is derived from an EMBL/GenBank/DDBJ whole genome shotgun (WGS) entry which is preliminary data.</text>
</comment>
<dbReference type="Proteomes" id="UP000284842">
    <property type="component" value="Unassembled WGS sequence"/>
</dbReference>
<keyword evidence="3" id="KW-1185">Reference proteome</keyword>
<reference evidence="2 3" key="1">
    <citation type="journal article" date="2018" name="Evol. Lett.">
        <title>Horizontal gene cluster transfer increased hallucinogenic mushroom diversity.</title>
        <authorList>
            <person name="Reynolds H.T."/>
            <person name="Vijayakumar V."/>
            <person name="Gluck-Thaler E."/>
            <person name="Korotkin H.B."/>
            <person name="Matheny P.B."/>
            <person name="Slot J.C."/>
        </authorList>
    </citation>
    <scope>NUCLEOTIDE SEQUENCE [LARGE SCALE GENOMIC DNA]</scope>
    <source>
        <strain evidence="2 3">2629</strain>
    </source>
</reference>
<name>A0A409VK31_9AGAR</name>
<dbReference type="STRING" id="181874.A0A409VK31"/>
<dbReference type="InterPro" id="IPR053206">
    <property type="entry name" value="Dimeric_xanthone_biosynth"/>
</dbReference>
<protein>
    <recommendedName>
        <fullName evidence="1">Hemerythrin-like domain-containing protein</fullName>
    </recommendedName>
</protein>
<feature type="domain" description="Hemerythrin-like" evidence="1">
    <location>
        <begin position="36"/>
        <end position="153"/>
    </location>
</feature>
<dbReference type="CDD" id="cd12108">
    <property type="entry name" value="Hr-like"/>
    <property type="match status" value="1"/>
</dbReference>
<dbReference type="PANTHER" id="PTHR38048:SF2">
    <property type="entry name" value="HEMERYTHRIN-LIKE DOMAIN-CONTAINING PROTEIN"/>
    <property type="match status" value="1"/>
</dbReference>
<dbReference type="Gene3D" id="1.20.120.520">
    <property type="entry name" value="nmb1532 protein domain like"/>
    <property type="match status" value="1"/>
</dbReference>
<gene>
    <name evidence="2" type="ORF">CVT24_007130</name>
</gene>
<evidence type="ECO:0000259" key="1">
    <source>
        <dbReference type="Pfam" id="PF01814"/>
    </source>
</evidence>
<accession>A0A409VK31</accession>
<organism evidence="2 3">
    <name type="scientific">Panaeolus cyanescens</name>
    <dbReference type="NCBI Taxonomy" id="181874"/>
    <lineage>
        <taxon>Eukaryota</taxon>
        <taxon>Fungi</taxon>
        <taxon>Dikarya</taxon>
        <taxon>Basidiomycota</taxon>
        <taxon>Agaricomycotina</taxon>
        <taxon>Agaricomycetes</taxon>
        <taxon>Agaricomycetidae</taxon>
        <taxon>Agaricales</taxon>
        <taxon>Agaricineae</taxon>
        <taxon>Galeropsidaceae</taxon>
        <taxon>Panaeolus</taxon>
    </lineage>
</organism>